<evidence type="ECO:0000256" key="2">
    <source>
        <dbReference type="ARBA" id="ARBA00010159"/>
    </source>
</evidence>
<feature type="region of interest" description="Disordered" evidence="9">
    <location>
        <begin position="323"/>
        <end position="377"/>
    </location>
</feature>
<gene>
    <name evidence="12" type="primary">KCNK3</name>
    <name evidence="12" type="ORF">TSPGSL018_18407</name>
</gene>
<dbReference type="Pfam" id="PF07885">
    <property type="entry name" value="Ion_trans_2"/>
    <property type="match status" value="2"/>
</dbReference>
<dbReference type="PANTHER" id="PTHR11003:SF291">
    <property type="entry name" value="IP11374P"/>
    <property type="match status" value="1"/>
</dbReference>
<feature type="transmembrane region" description="Helical" evidence="10">
    <location>
        <begin position="236"/>
        <end position="255"/>
    </location>
</feature>
<dbReference type="GO" id="GO:0022841">
    <property type="term" value="F:potassium ion leak channel activity"/>
    <property type="evidence" value="ECO:0007669"/>
    <property type="project" value="TreeGrafter"/>
</dbReference>
<keyword evidence="8 12" id="KW-0407">Ion channel</keyword>
<feature type="transmembrane region" description="Helical" evidence="10">
    <location>
        <begin position="203"/>
        <end position="224"/>
    </location>
</feature>
<proteinExistence type="inferred from homology"/>
<dbReference type="GO" id="GO:0005774">
    <property type="term" value="C:vacuolar membrane"/>
    <property type="evidence" value="ECO:0007669"/>
    <property type="project" value="UniProtKB-ARBA"/>
</dbReference>
<dbReference type="GO" id="GO:0015271">
    <property type="term" value="F:outward rectifier potassium channel activity"/>
    <property type="evidence" value="ECO:0007669"/>
    <property type="project" value="TreeGrafter"/>
</dbReference>
<evidence type="ECO:0000256" key="5">
    <source>
        <dbReference type="ARBA" id="ARBA00022989"/>
    </source>
</evidence>
<dbReference type="Gene3D" id="1.10.287.70">
    <property type="match status" value="1"/>
</dbReference>
<feature type="transmembrane region" description="Helical" evidence="10">
    <location>
        <begin position="270"/>
        <end position="288"/>
    </location>
</feature>
<protein>
    <submittedName>
        <fullName evidence="12">Potassium channel subfamily K member 3</fullName>
    </submittedName>
</protein>
<feature type="transmembrane region" description="Helical" evidence="10">
    <location>
        <begin position="39"/>
        <end position="61"/>
    </location>
</feature>
<dbReference type="EMBL" id="GBEZ01008390">
    <property type="protein sequence ID" value="JAC77149.1"/>
    <property type="molecule type" value="Transcribed_RNA"/>
</dbReference>
<evidence type="ECO:0000256" key="1">
    <source>
        <dbReference type="ARBA" id="ARBA00004141"/>
    </source>
</evidence>
<keyword evidence="3" id="KW-0813">Transport</keyword>
<dbReference type="InterPro" id="IPR013099">
    <property type="entry name" value="K_chnl_dom"/>
</dbReference>
<dbReference type="AlphaFoldDB" id="A0A061S2E9"/>
<feature type="compositionally biased region" description="Gly residues" evidence="9">
    <location>
        <begin position="355"/>
        <end position="366"/>
    </location>
</feature>
<evidence type="ECO:0000259" key="11">
    <source>
        <dbReference type="Pfam" id="PF07885"/>
    </source>
</evidence>
<reference evidence="12" key="1">
    <citation type="submission" date="2014-05" db="EMBL/GenBank/DDBJ databases">
        <title>The transcriptome of the halophilic microalga Tetraselmis sp. GSL018 isolated from the Great Salt Lake, Utah.</title>
        <authorList>
            <person name="Jinkerson R.E."/>
            <person name="D'Adamo S."/>
            <person name="Posewitz M.C."/>
        </authorList>
    </citation>
    <scope>NUCLEOTIDE SEQUENCE</scope>
    <source>
        <strain evidence="12">GSL018</strain>
    </source>
</reference>
<evidence type="ECO:0000313" key="12">
    <source>
        <dbReference type="EMBL" id="JAC77149.1"/>
    </source>
</evidence>
<dbReference type="PRINTS" id="PR01333">
    <property type="entry name" value="2POREKCHANEL"/>
</dbReference>
<organism evidence="12">
    <name type="scientific">Tetraselmis sp. GSL018</name>
    <dbReference type="NCBI Taxonomy" id="582737"/>
    <lineage>
        <taxon>Eukaryota</taxon>
        <taxon>Viridiplantae</taxon>
        <taxon>Chlorophyta</taxon>
        <taxon>core chlorophytes</taxon>
        <taxon>Chlorodendrophyceae</taxon>
        <taxon>Chlorodendrales</taxon>
        <taxon>Chlorodendraceae</taxon>
        <taxon>Tetraselmis</taxon>
    </lineage>
</organism>
<evidence type="ECO:0000256" key="9">
    <source>
        <dbReference type="SAM" id="MobiDB-lite"/>
    </source>
</evidence>
<keyword evidence="4 10" id="KW-0812">Transmembrane</keyword>
<evidence type="ECO:0000256" key="8">
    <source>
        <dbReference type="ARBA" id="ARBA00023303"/>
    </source>
</evidence>
<dbReference type="GO" id="GO:0030322">
    <property type="term" value="P:stabilization of membrane potential"/>
    <property type="evidence" value="ECO:0007669"/>
    <property type="project" value="TreeGrafter"/>
</dbReference>
<dbReference type="InterPro" id="IPR003280">
    <property type="entry name" value="2pore_dom_K_chnl"/>
</dbReference>
<feature type="compositionally biased region" description="Polar residues" evidence="9">
    <location>
        <begin position="323"/>
        <end position="338"/>
    </location>
</feature>
<name>A0A061S2E9_9CHLO</name>
<feature type="transmembrane region" description="Helical" evidence="10">
    <location>
        <begin position="153"/>
        <end position="172"/>
    </location>
</feature>
<dbReference type="SUPFAM" id="SSF81324">
    <property type="entry name" value="Voltage-gated potassium channels"/>
    <property type="match status" value="2"/>
</dbReference>
<evidence type="ECO:0000256" key="4">
    <source>
        <dbReference type="ARBA" id="ARBA00022692"/>
    </source>
</evidence>
<evidence type="ECO:0000256" key="7">
    <source>
        <dbReference type="ARBA" id="ARBA00023136"/>
    </source>
</evidence>
<comment type="subcellular location">
    <subcellularLocation>
        <location evidence="1">Membrane</location>
        <topology evidence="1">Multi-pass membrane protein</topology>
    </subcellularLocation>
</comment>
<sequence length="377" mass="41642">MNEISLHMPPADVETSGCGAEGVYHSVAGSSQKRKRSPYFLPVLSVTLVILVLVWGALVFMHLEQPRERAQAAEFLALKAELENSLLNMTETEQEVLRRYLAFTERYLYTRATAPEDDRVSWSFMGAVYFCVTVVTTIGYGTYTPETEAGKGFLLFYALVGIPAFIVMLTIMSETLLSPINMLIKQTVVLLVKQRWLRSTSSVSVSSVAIVLLATFTTLFVLLWSCAFAAYNEWPYLDAVYFALVTVTTIGFGDFSPDTNALVWVEHCMYIFYFIFGLISMGTLIAAIQNKVVHHQERVRQKHAKKAPCSSSYPAAEMTVVSHSPAVSDNTKTATGTPRQLEDDFSSQYDSDVGHGSGRGRGGLMVGKGPKSDERGA</sequence>
<dbReference type="GO" id="GO:0005886">
    <property type="term" value="C:plasma membrane"/>
    <property type="evidence" value="ECO:0007669"/>
    <property type="project" value="TreeGrafter"/>
</dbReference>
<dbReference type="PANTHER" id="PTHR11003">
    <property type="entry name" value="POTASSIUM CHANNEL, SUBFAMILY K"/>
    <property type="match status" value="1"/>
</dbReference>
<comment type="similarity">
    <text evidence="2">Belongs to the two pore domain potassium channel (TC 1.A.1.7) family.</text>
</comment>
<feature type="domain" description="Potassium channel" evidence="11">
    <location>
        <begin position="217"/>
        <end position="292"/>
    </location>
</feature>
<evidence type="ECO:0000256" key="6">
    <source>
        <dbReference type="ARBA" id="ARBA00023065"/>
    </source>
</evidence>
<evidence type="ECO:0000256" key="10">
    <source>
        <dbReference type="SAM" id="Phobius"/>
    </source>
</evidence>
<feature type="domain" description="Potassium channel" evidence="11">
    <location>
        <begin position="120"/>
        <end position="176"/>
    </location>
</feature>
<keyword evidence="6" id="KW-0406">Ion transport</keyword>
<accession>A0A061S2E9</accession>
<keyword evidence="7 10" id="KW-0472">Membrane</keyword>
<feature type="transmembrane region" description="Helical" evidence="10">
    <location>
        <begin position="120"/>
        <end position="141"/>
    </location>
</feature>
<evidence type="ECO:0000256" key="3">
    <source>
        <dbReference type="ARBA" id="ARBA00022448"/>
    </source>
</evidence>
<keyword evidence="5 10" id="KW-1133">Transmembrane helix</keyword>